<evidence type="ECO:0000259" key="11">
    <source>
        <dbReference type="PROSITE" id="PS50893"/>
    </source>
</evidence>
<dbReference type="SUPFAM" id="SSF52540">
    <property type="entry name" value="P-loop containing nucleoside triphosphate hydrolases"/>
    <property type="match status" value="1"/>
</dbReference>
<evidence type="ECO:0000313" key="14">
    <source>
        <dbReference type="EMBL" id="EMD16628.1"/>
    </source>
</evidence>
<evidence type="ECO:0000256" key="1">
    <source>
        <dbReference type="ARBA" id="ARBA00004651"/>
    </source>
</evidence>
<feature type="domain" description="ABC transporter" evidence="11">
    <location>
        <begin position="471"/>
        <end position="677"/>
    </location>
</feature>
<feature type="transmembrane region" description="Helical" evidence="10">
    <location>
        <begin position="282"/>
        <end position="314"/>
    </location>
</feature>
<comment type="caution">
    <text evidence="14">The sequence shown here is derived from an EMBL/GenBank/DDBJ whole genome shotgun (WGS) entry which is preliminary data.</text>
</comment>
<feature type="transmembrane region" description="Helical" evidence="10">
    <location>
        <begin position="195"/>
        <end position="215"/>
    </location>
</feature>
<dbReference type="GO" id="GO:0005886">
    <property type="term" value="C:plasma membrane"/>
    <property type="evidence" value="ECO:0007669"/>
    <property type="project" value="UniProtKB-SubCell"/>
</dbReference>
<dbReference type="OrthoDB" id="1650832at2"/>
<dbReference type="EMBL" id="AGEJ01000018">
    <property type="protein sequence ID" value="EMD16628.1"/>
    <property type="molecule type" value="Genomic_DNA"/>
</dbReference>
<evidence type="ECO:0000256" key="9">
    <source>
        <dbReference type="ARBA" id="ARBA00043264"/>
    </source>
</evidence>
<accession>M2NEJ0</accession>
<dbReference type="InterPro" id="IPR003439">
    <property type="entry name" value="ABC_transporter-like_ATP-bd"/>
</dbReference>
<keyword evidence="4" id="KW-0645">Protease</keyword>
<dbReference type="Pfam" id="PF00005">
    <property type="entry name" value="ABC_tran"/>
    <property type="match status" value="1"/>
</dbReference>
<dbReference type="CDD" id="cd03228">
    <property type="entry name" value="ABCC_MRP_Like"/>
    <property type="match status" value="1"/>
</dbReference>
<dbReference type="InterPro" id="IPR003593">
    <property type="entry name" value="AAA+_ATPase"/>
</dbReference>
<dbReference type="GO" id="GO:0006508">
    <property type="term" value="P:proteolysis"/>
    <property type="evidence" value="ECO:0007669"/>
    <property type="project" value="InterPro"/>
</dbReference>
<dbReference type="Gene3D" id="1.20.1560.10">
    <property type="entry name" value="ABC transporter type 1, transmembrane domain"/>
    <property type="match status" value="1"/>
</dbReference>
<dbReference type="GO" id="GO:0043213">
    <property type="term" value="P:bacteriocin transport"/>
    <property type="evidence" value="ECO:0007669"/>
    <property type="project" value="UniProtKB-KW"/>
</dbReference>
<dbReference type="GO" id="GO:0140359">
    <property type="term" value="F:ABC-type transporter activity"/>
    <property type="evidence" value="ECO:0007669"/>
    <property type="project" value="InterPro"/>
</dbReference>
<dbReference type="STRING" id="999415.HMPREF9943_01182"/>
<keyword evidence="5" id="KW-0067">ATP-binding</keyword>
<gene>
    <name evidence="14" type="ORF">HMPREF9943_01182</name>
</gene>
<feature type="transmembrane region" description="Helical" evidence="10">
    <location>
        <begin position="418"/>
        <end position="438"/>
    </location>
</feature>
<evidence type="ECO:0000256" key="4">
    <source>
        <dbReference type="ARBA" id="ARBA00022807"/>
    </source>
</evidence>
<evidence type="ECO:0000256" key="10">
    <source>
        <dbReference type="SAM" id="Phobius"/>
    </source>
</evidence>
<dbReference type="Pfam" id="PF03412">
    <property type="entry name" value="Peptidase_C39"/>
    <property type="match status" value="1"/>
</dbReference>
<evidence type="ECO:0000259" key="13">
    <source>
        <dbReference type="PROSITE" id="PS50990"/>
    </source>
</evidence>
<keyword evidence="6" id="KW-0653">Protein transport</keyword>
<dbReference type="PANTHER" id="PTHR24221">
    <property type="entry name" value="ATP-BINDING CASSETTE SUB-FAMILY B"/>
    <property type="match status" value="1"/>
</dbReference>
<dbReference type="Gene3D" id="3.90.70.10">
    <property type="entry name" value="Cysteine proteinases"/>
    <property type="match status" value="1"/>
</dbReference>
<keyword evidence="3" id="KW-0547">Nucleotide-binding</keyword>
<dbReference type="eggNOG" id="COG2274">
    <property type="taxonomic scope" value="Bacteria"/>
</dbReference>
<dbReference type="GO" id="GO:0034040">
    <property type="term" value="F:ATPase-coupled lipid transmembrane transporter activity"/>
    <property type="evidence" value="ECO:0007669"/>
    <property type="project" value="TreeGrafter"/>
</dbReference>
<proteinExistence type="predicted"/>
<dbReference type="SUPFAM" id="SSF90123">
    <property type="entry name" value="ABC transporter transmembrane region"/>
    <property type="match status" value="1"/>
</dbReference>
<dbReference type="InterPro" id="IPR011527">
    <property type="entry name" value="ABC1_TM_dom"/>
</dbReference>
<dbReference type="SMART" id="SM00382">
    <property type="entry name" value="AAA"/>
    <property type="match status" value="1"/>
</dbReference>
<evidence type="ECO:0000256" key="3">
    <source>
        <dbReference type="ARBA" id="ARBA00022741"/>
    </source>
</evidence>
<dbReference type="GO" id="GO:0016887">
    <property type="term" value="F:ATP hydrolysis activity"/>
    <property type="evidence" value="ECO:0007669"/>
    <property type="project" value="InterPro"/>
</dbReference>
<evidence type="ECO:0000256" key="5">
    <source>
        <dbReference type="ARBA" id="ARBA00022840"/>
    </source>
</evidence>
<dbReference type="Gene3D" id="3.40.50.300">
    <property type="entry name" value="P-loop containing nucleotide triphosphate hydrolases"/>
    <property type="match status" value="1"/>
</dbReference>
<dbReference type="InterPro" id="IPR036640">
    <property type="entry name" value="ABC1_TM_sf"/>
</dbReference>
<feature type="domain" description="ABC transmembrane type-1" evidence="12">
    <location>
        <begin position="168"/>
        <end position="442"/>
    </location>
</feature>
<keyword evidence="6" id="KW-0813">Transport</keyword>
<evidence type="ECO:0000256" key="6">
    <source>
        <dbReference type="ARBA" id="ARBA00022927"/>
    </source>
</evidence>
<organism evidence="14 15">
    <name type="scientific">Eggerthia catenaformis OT 569 = DSM 20559</name>
    <dbReference type="NCBI Taxonomy" id="999415"/>
    <lineage>
        <taxon>Bacteria</taxon>
        <taxon>Bacillati</taxon>
        <taxon>Bacillota</taxon>
        <taxon>Erysipelotrichia</taxon>
        <taxon>Erysipelotrichales</taxon>
        <taxon>Coprobacillaceae</taxon>
        <taxon>Eggerthia</taxon>
    </lineage>
</organism>
<dbReference type="GO" id="GO:0005524">
    <property type="term" value="F:ATP binding"/>
    <property type="evidence" value="ECO:0007669"/>
    <property type="project" value="UniProtKB-KW"/>
</dbReference>
<reference evidence="14 15" key="1">
    <citation type="submission" date="2013-02" db="EMBL/GenBank/DDBJ databases">
        <title>The Genome Sequence of Lactobacillus catenaformis F0143.</title>
        <authorList>
            <consortium name="The Broad Institute Genome Sequencing Platform"/>
            <person name="Earl A."/>
            <person name="Ward D."/>
            <person name="Feldgarden M."/>
            <person name="Gevers D."/>
            <person name="Izard J."/>
            <person name="Blanton J.M."/>
            <person name="Mathney J."/>
            <person name="Dewhirst F.E."/>
            <person name="Young S.K."/>
            <person name="Zeng Q."/>
            <person name="Gargeya S."/>
            <person name="Fitzgerald M."/>
            <person name="Haas B."/>
            <person name="Abouelleil A."/>
            <person name="Alvarado L."/>
            <person name="Arachchi H.M."/>
            <person name="Berlin A."/>
            <person name="Chapman S.B."/>
            <person name="Gearin G."/>
            <person name="Goldberg J."/>
            <person name="Griggs A."/>
            <person name="Gujja S."/>
            <person name="Hansen M."/>
            <person name="Heiman D."/>
            <person name="Howarth C."/>
            <person name="Larimer J."/>
            <person name="Lui A."/>
            <person name="MacDonald P.J.P."/>
            <person name="McCowen C."/>
            <person name="Montmayeur A."/>
            <person name="Murphy C."/>
            <person name="Neiman D."/>
            <person name="Pearson M."/>
            <person name="Priest M."/>
            <person name="Roberts A."/>
            <person name="Saif S."/>
            <person name="Shea T."/>
            <person name="Sisk P."/>
            <person name="Stolte C."/>
            <person name="Sykes S."/>
            <person name="Wortman J."/>
            <person name="Nusbaum C."/>
            <person name="Birren B."/>
        </authorList>
    </citation>
    <scope>NUCLEOTIDE SEQUENCE [LARGE SCALE GENOMIC DNA]</scope>
    <source>
        <strain evidence="14 15">OT 569</strain>
    </source>
</reference>
<dbReference type="InterPro" id="IPR005074">
    <property type="entry name" value="Peptidase_C39"/>
</dbReference>
<protein>
    <recommendedName>
        <fullName evidence="16">ABC-type bacteriocin transporter</fullName>
    </recommendedName>
</protein>
<dbReference type="PROSITE" id="PS50929">
    <property type="entry name" value="ABC_TM1F"/>
    <property type="match status" value="1"/>
</dbReference>
<dbReference type="GO" id="GO:0008234">
    <property type="term" value="F:cysteine-type peptidase activity"/>
    <property type="evidence" value="ECO:0007669"/>
    <property type="project" value="UniProtKB-KW"/>
</dbReference>
<dbReference type="Proteomes" id="UP000011758">
    <property type="component" value="Unassembled WGS sequence"/>
</dbReference>
<keyword evidence="2 10" id="KW-0812">Transmembrane</keyword>
<dbReference type="RefSeq" id="WP_004803078.1">
    <property type="nucleotide sequence ID" value="NZ_AUGJ01000002.1"/>
</dbReference>
<feature type="domain" description="Peptidase C39" evidence="13">
    <location>
        <begin position="9"/>
        <end position="132"/>
    </location>
</feature>
<evidence type="ECO:0000256" key="8">
    <source>
        <dbReference type="ARBA" id="ARBA00023136"/>
    </source>
</evidence>
<keyword evidence="7 10" id="KW-1133">Transmembrane helix</keyword>
<sequence>MSKYPVYLQDDETSCGVYCIKMILKYYGVNEDAINIKRKVRPDSSGSTIKGMIEALHSYNIESMAYKASLDDIEETLSLPCILHCIQGELGHYVVLYEIKKEQYIIGDPSIGIVKYSREELSDIYSQNVISINHLGRYYDYSERTYGSFLKGLYKLYKREIHQMIKVSLLIAVISYIITGLYSFMIDFIHTDSPIVMSLIVCMSYFLLNVMKILLERTKEKNSILFHRSLDKEYVYQSAKGILDLPEDCFYQDIGMIHSKIISLYDLSGYTIEFFKAVFIDLLVIIVLMAGMCLICLSLAGLILLDILLIILYVKYKSKDILSFYKHFLQAHNCHSQKLLSFIGHRNLGRVYLGKAKYIKDYDMVYEKEANAKEDQRMLILKMSMSIEMLSLIGTVMILVMGLYLYRHRLLSMGHIFMFYMLHSLMIPSVMNSMSVFVQFKQSAVLYEHYKEFLEREALKEEIIEEKVKDIYLNNVSFSYGYHQKVLSHFDLHINQSLFVVGANGSGKSTFLRLINGEDTHFKGKILINNQDITTIKNSSLHQRIAYIHQDGFIEGTVFDNLMCEDINKIEKISHVLDYPELFTQLEISLKEDGSPLSAGAQQLLILARALLHDCDVYLLDEAFSHVDFKKAKRIIRSIKEHYPDKLFIIVTHRNNLMNKGDTYVIIETGKVKDIRVRR</sequence>
<evidence type="ECO:0000256" key="7">
    <source>
        <dbReference type="ARBA" id="ARBA00022989"/>
    </source>
</evidence>
<evidence type="ECO:0000256" key="2">
    <source>
        <dbReference type="ARBA" id="ARBA00022692"/>
    </source>
</evidence>
<dbReference type="PROSITE" id="PS50893">
    <property type="entry name" value="ABC_TRANSPORTER_2"/>
    <property type="match status" value="1"/>
</dbReference>
<keyword evidence="4" id="KW-0788">Thiol protease</keyword>
<dbReference type="GO" id="GO:0015031">
    <property type="term" value="P:protein transport"/>
    <property type="evidence" value="ECO:0007669"/>
    <property type="project" value="UniProtKB-KW"/>
</dbReference>
<dbReference type="AlphaFoldDB" id="M2NEJ0"/>
<feature type="transmembrane region" description="Helical" evidence="10">
    <location>
        <begin position="387"/>
        <end position="406"/>
    </location>
</feature>
<keyword evidence="4" id="KW-0378">Hydrolase</keyword>
<evidence type="ECO:0008006" key="16">
    <source>
        <dbReference type="Google" id="ProtNLM"/>
    </source>
</evidence>
<dbReference type="PANTHER" id="PTHR24221:SF654">
    <property type="entry name" value="ATP-BINDING CASSETTE SUB-FAMILY B MEMBER 6"/>
    <property type="match status" value="1"/>
</dbReference>
<dbReference type="InterPro" id="IPR027417">
    <property type="entry name" value="P-loop_NTPase"/>
</dbReference>
<keyword evidence="15" id="KW-1185">Reference proteome</keyword>
<dbReference type="BioCyc" id="ECAT999415-HMP:GTTI-1216-MONOMER"/>
<dbReference type="InterPro" id="IPR039421">
    <property type="entry name" value="Type_1_exporter"/>
</dbReference>
<keyword evidence="8 10" id="KW-0472">Membrane</keyword>
<feature type="transmembrane region" description="Helical" evidence="10">
    <location>
        <begin position="167"/>
        <end position="189"/>
    </location>
</feature>
<evidence type="ECO:0000313" key="15">
    <source>
        <dbReference type="Proteomes" id="UP000011758"/>
    </source>
</evidence>
<dbReference type="PROSITE" id="PS50990">
    <property type="entry name" value="PEPTIDASE_C39"/>
    <property type="match status" value="1"/>
</dbReference>
<keyword evidence="9" id="KW-0080">Bacteriocin transport</keyword>
<comment type="subcellular location">
    <subcellularLocation>
        <location evidence="1">Cell membrane</location>
        <topology evidence="1">Multi-pass membrane protein</topology>
    </subcellularLocation>
</comment>
<evidence type="ECO:0000259" key="12">
    <source>
        <dbReference type="PROSITE" id="PS50929"/>
    </source>
</evidence>
<name>M2NEJ0_9FIRM</name>